<keyword evidence="15" id="KW-1185">Reference proteome</keyword>
<dbReference type="InterPro" id="IPR005467">
    <property type="entry name" value="His_kinase_dom"/>
</dbReference>
<dbReference type="CDD" id="cd17546">
    <property type="entry name" value="REC_hyHK_CKI1_RcsC-like"/>
    <property type="match status" value="1"/>
</dbReference>
<dbReference type="CDD" id="cd06225">
    <property type="entry name" value="HAMP"/>
    <property type="match status" value="1"/>
</dbReference>
<gene>
    <name evidence="14" type="ORF">APAC_0619</name>
</gene>
<dbReference type="Proteomes" id="UP000322726">
    <property type="component" value="Chromosome"/>
</dbReference>
<dbReference type="FunFam" id="1.10.287.130:FF:000004">
    <property type="entry name" value="Ethylene receptor 1"/>
    <property type="match status" value="1"/>
</dbReference>
<dbReference type="InterPro" id="IPR029151">
    <property type="entry name" value="Sensor-like_sf"/>
</dbReference>
<organism evidence="14 15">
    <name type="scientific">Malaciobacter pacificus</name>
    <dbReference type="NCBI Taxonomy" id="1080223"/>
    <lineage>
        <taxon>Bacteria</taxon>
        <taxon>Pseudomonadati</taxon>
        <taxon>Campylobacterota</taxon>
        <taxon>Epsilonproteobacteria</taxon>
        <taxon>Campylobacterales</taxon>
        <taxon>Arcobacteraceae</taxon>
        <taxon>Malaciobacter</taxon>
    </lineage>
</organism>
<dbReference type="Gene3D" id="1.10.287.130">
    <property type="match status" value="1"/>
</dbReference>
<dbReference type="PROSITE" id="PS50885">
    <property type="entry name" value="HAMP"/>
    <property type="match status" value="1"/>
</dbReference>
<keyword evidence="8" id="KW-0547">Nucleotide-binding</keyword>
<dbReference type="PANTHER" id="PTHR45339:SF1">
    <property type="entry name" value="HYBRID SIGNAL TRANSDUCTION HISTIDINE KINASE J"/>
    <property type="match status" value="1"/>
</dbReference>
<dbReference type="Gene3D" id="3.30.450.20">
    <property type="entry name" value="PAS domain"/>
    <property type="match status" value="1"/>
</dbReference>
<dbReference type="PANTHER" id="PTHR45339">
    <property type="entry name" value="HYBRID SIGNAL TRANSDUCTION HISTIDINE KINASE J"/>
    <property type="match status" value="1"/>
</dbReference>
<dbReference type="EMBL" id="CP035928">
    <property type="protein sequence ID" value="QEP33768.1"/>
    <property type="molecule type" value="Genomic_DNA"/>
</dbReference>
<dbReference type="SUPFAM" id="SSF47384">
    <property type="entry name" value="Homodimeric domain of signal transducing histidine kinase"/>
    <property type="match status" value="1"/>
</dbReference>
<dbReference type="KEGG" id="apai:APAC_0619"/>
<reference evidence="14 15" key="3">
    <citation type="submission" date="2019-09" db="EMBL/GenBank/DDBJ databases">
        <title>Taxonomic note: a critical rebuttal of the proposed division of the genus Arcobacter into six genera, emended descriptions of Arcobacter anaerophilus and the genus Arcobacter, and an assessment of genus-level boundaries for Epsilonproteobacteria using in silico genomic comparator tools.</title>
        <authorList>
            <person name="On S.L.W."/>
            <person name="Miller W.G."/>
            <person name="Biggs P."/>
            <person name="Cornelius A."/>
            <person name="Vandamme P."/>
        </authorList>
    </citation>
    <scope>NUCLEOTIDE SEQUENCE [LARGE SCALE GENOMIC DNA]</scope>
    <source>
        <strain evidence="14 15">LMG 26638</strain>
    </source>
</reference>
<dbReference type="SUPFAM" id="SSF158472">
    <property type="entry name" value="HAMP domain-like"/>
    <property type="match status" value="1"/>
</dbReference>
<dbReference type="PRINTS" id="PR00344">
    <property type="entry name" value="BCTRLSENSOR"/>
</dbReference>
<dbReference type="PROSITE" id="PS50109">
    <property type="entry name" value="HIS_KIN"/>
    <property type="match status" value="1"/>
</dbReference>
<dbReference type="SUPFAM" id="SSF52172">
    <property type="entry name" value="CheY-like"/>
    <property type="match status" value="1"/>
</dbReference>
<dbReference type="FunFam" id="3.30.565.10:FF:000010">
    <property type="entry name" value="Sensor histidine kinase RcsC"/>
    <property type="match status" value="1"/>
</dbReference>
<dbReference type="SUPFAM" id="SSF47226">
    <property type="entry name" value="Histidine-containing phosphotransfer domain, HPT domain"/>
    <property type="match status" value="1"/>
</dbReference>
<dbReference type="EC" id="2.7.13.3" evidence="3"/>
<evidence type="ECO:0000256" key="1">
    <source>
        <dbReference type="ARBA" id="ARBA00000085"/>
    </source>
</evidence>
<keyword evidence="4" id="KW-1003">Cell membrane</keyword>
<dbReference type="InterPro" id="IPR004358">
    <property type="entry name" value="Sig_transdc_His_kin-like_C"/>
</dbReference>
<dbReference type="InterPro" id="IPR003660">
    <property type="entry name" value="HAMP_dom"/>
</dbReference>
<evidence type="ECO:0000256" key="11">
    <source>
        <dbReference type="ARBA" id="ARBA00022989"/>
    </source>
</evidence>
<dbReference type="Pfam" id="PF00072">
    <property type="entry name" value="Response_reg"/>
    <property type="match status" value="1"/>
</dbReference>
<reference evidence="14 15" key="1">
    <citation type="submission" date="2019-09" db="EMBL/GenBank/DDBJ databases">
        <title>Complete genome sequencing of four Arcobacter species reveals a diverse suite of mobile elements.</title>
        <authorList>
            <person name="Miller W.G."/>
            <person name="Yee E."/>
            <person name="Bono J.L."/>
        </authorList>
    </citation>
    <scope>NUCLEOTIDE SEQUENCE [LARGE SCALE GENOMIC DNA]</scope>
    <source>
        <strain evidence="14 15">LMG 26638</strain>
    </source>
</reference>
<dbReference type="InterPro" id="IPR036890">
    <property type="entry name" value="HATPase_C_sf"/>
</dbReference>
<keyword evidence="7" id="KW-0812">Transmembrane</keyword>
<dbReference type="Pfam" id="PF02518">
    <property type="entry name" value="HATPase_c"/>
    <property type="match status" value="1"/>
</dbReference>
<keyword evidence="11" id="KW-1133">Transmembrane helix</keyword>
<dbReference type="InterPro" id="IPR008207">
    <property type="entry name" value="Sig_transdc_His_kin_Hpt_dom"/>
</dbReference>
<dbReference type="Pfam" id="PF00672">
    <property type="entry name" value="HAMP"/>
    <property type="match status" value="1"/>
</dbReference>
<dbReference type="SMART" id="SM00387">
    <property type="entry name" value="HATPase_c"/>
    <property type="match status" value="1"/>
</dbReference>
<dbReference type="CDD" id="cd00082">
    <property type="entry name" value="HisKA"/>
    <property type="match status" value="1"/>
</dbReference>
<reference evidence="15" key="2">
    <citation type="submission" date="2019-09" db="EMBL/GenBank/DDBJ databases">
        <title>Complete genome sequencing of four Arcobacter species reveals a diverse suite of mobile elements.</title>
        <authorList>
            <person name="On S.L.W."/>
            <person name="Miller W.G."/>
            <person name="Biggs P."/>
            <person name="Cornelius A."/>
            <person name="Vandamme P."/>
        </authorList>
    </citation>
    <scope>NUCLEOTIDE SEQUENCE [LARGE SCALE GENOMIC DNA]</scope>
    <source>
        <strain evidence="15">LMG 26638</strain>
    </source>
</reference>
<evidence type="ECO:0000256" key="9">
    <source>
        <dbReference type="ARBA" id="ARBA00022777"/>
    </source>
</evidence>
<dbReference type="SMART" id="SM00304">
    <property type="entry name" value="HAMP"/>
    <property type="match status" value="1"/>
</dbReference>
<dbReference type="PROSITE" id="PS50110">
    <property type="entry name" value="RESPONSE_REGULATORY"/>
    <property type="match status" value="1"/>
</dbReference>
<evidence type="ECO:0000256" key="8">
    <source>
        <dbReference type="ARBA" id="ARBA00022741"/>
    </source>
</evidence>
<evidence type="ECO:0000256" key="13">
    <source>
        <dbReference type="ARBA" id="ARBA00023136"/>
    </source>
</evidence>
<dbReference type="SUPFAM" id="SSF103190">
    <property type="entry name" value="Sensory domain-like"/>
    <property type="match status" value="1"/>
</dbReference>
<dbReference type="InterPro" id="IPR003661">
    <property type="entry name" value="HisK_dim/P_dom"/>
</dbReference>
<keyword evidence="12" id="KW-0902">Two-component regulatory system</keyword>
<dbReference type="InterPro" id="IPR001789">
    <property type="entry name" value="Sig_transdc_resp-reg_receiver"/>
</dbReference>
<evidence type="ECO:0000256" key="2">
    <source>
        <dbReference type="ARBA" id="ARBA00004651"/>
    </source>
</evidence>
<dbReference type="AlphaFoldDB" id="A0A5C2H6E5"/>
<dbReference type="RefSeq" id="WP_170170097.1">
    <property type="nucleotide sequence ID" value="NZ_BMEF01000002.1"/>
</dbReference>
<keyword evidence="5" id="KW-0597">Phosphoprotein</keyword>
<keyword evidence="9 14" id="KW-0418">Kinase</keyword>
<dbReference type="Gene3D" id="1.20.120.160">
    <property type="entry name" value="HPT domain"/>
    <property type="match status" value="1"/>
</dbReference>
<dbReference type="CDD" id="cd16922">
    <property type="entry name" value="HATPase_EvgS-ArcB-TorS-like"/>
    <property type="match status" value="1"/>
</dbReference>
<dbReference type="SUPFAM" id="SSF55874">
    <property type="entry name" value="ATPase domain of HSP90 chaperone/DNA topoisomerase II/histidine kinase"/>
    <property type="match status" value="1"/>
</dbReference>
<protein>
    <recommendedName>
        <fullName evidence="3">histidine kinase</fullName>
        <ecNumber evidence="3">2.7.13.3</ecNumber>
    </recommendedName>
</protein>
<comment type="catalytic activity">
    <reaction evidence="1">
        <text>ATP + protein L-histidine = ADP + protein N-phospho-L-histidine.</text>
        <dbReference type="EC" id="2.7.13.3"/>
    </reaction>
</comment>
<evidence type="ECO:0000256" key="4">
    <source>
        <dbReference type="ARBA" id="ARBA00022475"/>
    </source>
</evidence>
<proteinExistence type="predicted"/>
<dbReference type="SMART" id="SM00388">
    <property type="entry name" value="HisKA"/>
    <property type="match status" value="1"/>
</dbReference>
<dbReference type="Gene3D" id="6.10.340.10">
    <property type="match status" value="1"/>
</dbReference>
<evidence type="ECO:0000256" key="12">
    <source>
        <dbReference type="ARBA" id="ARBA00023012"/>
    </source>
</evidence>
<dbReference type="GO" id="GO:0005886">
    <property type="term" value="C:plasma membrane"/>
    <property type="evidence" value="ECO:0007669"/>
    <property type="project" value="UniProtKB-SubCell"/>
</dbReference>
<evidence type="ECO:0000256" key="7">
    <source>
        <dbReference type="ARBA" id="ARBA00022692"/>
    </source>
</evidence>
<dbReference type="InterPro" id="IPR036097">
    <property type="entry name" value="HisK_dim/P_sf"/>
</dbReference>
<dbReference type="GO" id="GO:0000155">
    <property type="term" value="F:phosphorelay sensor kinase activity"/>
    <property type="evidence" value="ECO:0007669"/>
    <property type="project" value="InterPro"/>
</dbReference>
<keyword evidence="6" id="KW-0808">Transferase</keyword>
<name>A0A5C2H6E5_9BACT</name>
<evidence type="ECO:0000256" key="6">
    <source>
        <dbReference type="ARBA" id="ARBA00022679"/>
    </source>
</evidence>
<sequence>MKNLSIKLKLILLFILIKILPLILILTIVYIGITKLQTYIEESTKYQFNTNKEIILKTADASIEDSIKNLDEKSKVSLERISYEIANKVADFLYERDRDILFLSKIDLNEKILKEFFESKNRDILIHNQYMYNDKSSSWINSFDIQKEERKNKILVLKDNQEEFNYTDPFIFSKKSIPIYKEVTFFDLVGMEKYKISNINKELLDISNRKNTYINSENYFNRISKLKKGEIYVSEVIGEYVSSKVIGTFTKEKAKKANIEFKPEDHAYAGKENPLGKKFEGIVRFVTPVFKDNIKVGYVSLALDHEHIMQFTDTSNPTSKDALQDISDASLGNYAFMWDSVGRSISHPRDYFISGFNSKTGKREMPWLSKDVADKFYASNLEINEFLKSYPTFENQTLKKKPNIKQLKDDGNIGLDCRYLNFAPQCEGWMQLTENGGYGSFVIFWSGVWKLVTAAAIPYYTGDYANSKRGFGFVTIGANVDEFHMAANNTKRKVQEVLEEQTALMKENIEINSKEVEDFIELIKNELFIVTFIMIILVIFIAILMSNFISSKIKNLLKGTHKFSNNEFDYKIKVNSNDEIGELENSFNLMAKKINQRTDELNEALKEAKDANEAKSIFLANMSHEIRTPLNAIIGFSKVLVNNKNLDEKTIKQVSLIESSAHGLLSIINDILDISKIKSGNFNISKEKVNLFKLNEELVELFSSRALEKNIRLFFYMDNNIPSCVYCDDIRIKQVISNILSNAIKFTQDYGNIKFNVELLKKDELSQKVSLRFEIEDTGIGIPESKLKNIFEAFIQADNEATKNYQGTGLGLSISSHIVNLFESKLEVNSVVGEGTKFWFDLNLDFCTSSDTLQELKNDNIKKETIIVSENNSFNGKLLIAEDNLANQELIKAILENMEIEFTIVNNGLEALETYKQNSYDLIFMDINMPIMDGVESFNKIREYESSINKKQTPICALTANAIKGDREKFLELGMNDYLSKPINTKELLRVLNKYLVFTKIEKEVVNNKIEVQKVCKTLSVSEKIAIKIIEKFEKDIKKDIFELEKFIESNDEVNIKEKAHYIKNSCLNVALDDICNFLQELESEKTTTSEKQSLFKNIKEKLSNYL</sequence>
<evidence type="ECO:0000313" key="15">
    <source>
        <dbReference type="Proteomes" id="UP000322726"/>
    </source>
</evidence>
<keyword evidence="10" id="KW-0067">ATP-binding</keyword>
<comment type="subcellular location">
    <subcellularLocation>
        <location evidence="2">Cell membrane</location>
        <topology evidence="2">Multi-pass membrane protein</topology>
    </subcellularLocation>
</comment>
<evidence type="ECO:0000313" key="14">
    <source>
        <dbReference type="EMBL" id="QEP33768.1"/>
    </source>
</evidence>
<dbReference type="PROSITE" id="PS50894">
    <property type="entry name" value="HPT"/>
    <property type="match status" value="1"/>
</dbReference>
<dbReference type="Gene3D" id="3.30.565.10">
    <property type="entry name" value="Histidine kinase-like ATPase, C-terminal domain"/>
    <property type="match status" value="1"/>
</dbReference>
<dbReference type="InterPro" id="IPR011006">
    <property type="entry name" value="CheY-like_superfamily"/>
</dbReference>
<dbReference type="GO" id="GO:0005524">
    <property type="term" value="F:ATP binding"/>
    <property type="evidence" value="ECO:0007669"/>
    <property type="project" value="UniProtKB-KW"/>
</dbReference>
<dbReference type="Gene3D" id="3.40.50.2300">
    <property type="match status" value="1"/>
</dbReference>
<accession>A0A5C2H6E5</accession>
<evidence type="ECO:0000256" key="10">
    <source>
        <dbReference type="ARBA" id="ARBA00022840"/>
    </source>
</evidence>
<dbReference type="InterPro" id="IPR036641">
    <property type="entry name" value="HPT_dom_sf"/>
</dbReference>
<keyword evidence="13" id="KW-0472">Membrane</keyword>
<evidence type="ECO:0000256" key="5">
    <source>
        <dbReference type="ARBA" id="ARBA00022553"/>
    </source>
</evidence>
<dbReference type="InterPro" id="IPR003594">
    <property type="entry name" value="HATPase_dom"/>
</dbReference>
<dbReference type="Pfam" id="PF00512">
    <property type="entry name" value="HisKA"/>
    <property type="match status" value="1"/>
</dbReference>
<evidence type="ECO:0000256" key="3">
    <source>
        <dbReference type="ARBA" id="ARBA00012438"/>
    </source>
</evidence>
<dbReference type="SMART" id="SM00448">
    <property type="entry name" value="REC"/>
    <property type="match status" value="1"/>
</dbReference>